<dbReference type="GO" id="GO:0004113">
    <property type="term" value="F:2',3'-cyclic-nucleotide 3'-phosphodiesterase activity"/>
    <property type="evidence" value="ECO:0007669"/>
    <property type="project" value="TreeGrafter"/>
</dbReference>
<keyword evidence="2" id="KW-0378">Hydrolase</keyword>
<evidence type="ECO:0000256" key="4">
    <source>
        <dbReference type="ARBA" id="ARBA00061401"/>
    </source>
</evidence>
<organism evidence="7 8">
    <name type="scientific">Eiseniibacteriota bacterium</name>
    <dbReference type="NCBI Taxonomy" id="2212470"/>
    <lineage>
        <taxon>Bacteria</taxon>
        <taxon>Candidatus Eiseniibacteriota</taxon>
    </lineage>
</organism>
<keyword evidence="1 6" id="KW-0479">Metal-binding</keyword>
<gene>
    <name evidence="7" type="ORF">KC729_08120</name>
</gene>
<dbReference type="CDD" id="cd07382">
    <property type="entry name" value="MPP_DR1281"/>
    <property type="match status" value="1"/>
</dbReference>
<sequence length="261" mass="28532">MRILMIGDVVAAPGRRILTHWVPRLRRELQLDLVVANVENAAGGVGITSSTVAEIRDSGVDVLTGGNHIWDKSEGIGVIEESPALVRPLNYPPGTPGRGFGIYSVDGQRVAVLNALGRIFMNPIDCPFRTIDAVLGKLDPAIKVILVDFHAEATAEKIAMGWYLDGRVSAVVGTHTHVQTADERILPQGTGYLTDVGMTGPHDSVIGVRKELALRRMTSGLPVRFQPAEHDARLHGVWMEFEPTTGRTVHMERIQRRMDPD</sequence>
<protein>
    <submittedName>
        <fullName evidence="7">TIGR00282 family metallophosphoesterase</fullName>
    </submittedName>
</protein>
<feature type="binding site" evidence="6">
    <location>
        <position position="150"/>
    </location>
    <ligand>
        <name>Fe cation</name>
        <dbReference type="ChEBI" id="CHEBI:24875"/>
        <label>2</label>
    </ligand>
</feature>
<dbReference type="EMBL" id="JAGQHR010000204">
    <property type="protein sequence ID" value="MCA9727634.1"/>
    <property type="molecule type" value="Genomic_DNA"/>
</dbReference>
<reference evidence="7" key="2">
    <citation type="journal article" date="2021" name="Microbiome">
        <title>Successional dynamics and alternative stable states in a saline activated sludge microbial community over 9 years.</title>
        <authorList>
            <person name="Wang Y."/>
            <person name="Ye J."/>
            <person name="Ju F."/>
            <person name="Liu L."/>
            <person name="Boyd J.A."/>
            <person name="Deng Y."/>
            <person name="Parks D.H."/>
            <person name="Jiang X."/>
            <person name="Yin X."/>
            <person name="Woodcroft B.J."/>
            <person name="Tyson G.W."/>
            <person name="Hugenholtz P."/>
            <person name="Polz M.F."/>
            <person name="Zhang T."/>
        </authorList>
    </citation>
    <scope>NUCLEOTIDE SEQUENCE</scope>
    <source>
        <strain evidence="7">HKST-UBA01</strain>
    </source>
</reference>
<comment type="caution">
    <text evidence="7">The sequence shown here is derived from an EMBL/GenBank/DDBJ whole genome shotgun (WGS) entry which is preliminary data.</text>
</comment>
<dbReference type="InterPro" id="IPR005235">
    <property type="entry name" value="YmdB-like"/>
</dbReference>
<feature type="binding site" evidence="6">
    <location>
        <position position="67"/>
    </location>
    <ligand>
        <name>Fe cation</name>
        <dbReference type="ChEBI" id="CHEBI:24875"/>
        <label>2</label>
    </ligand>
</feature>
<dbReference type="FunFam" id="3.60.21.10:FF:000016">
    <property type="entry name" value="Putative metallophosphoesterase"/>
    <property type="match status" value="1"/>
</dbReference>
<dbReference type="SUPFAM" id="SSF56300">
    <property type="entry name" value="Metallo-dependent phosphatases"/>
    <property type="match status" value="1"/>
</dbReference>
<evidence type="ECO:0000313" key="7">
    <source>
        <dbReference type="EMBL" id="MCA9727634.1"/>
    </source>
</evidence>
<dbReference type="AlphaFoldDB" id="A0A956RQI5"/>
<evidence type="ECO:0000256" key="2">
    <source>
        <dbReference type="ARBA" id="ARBA00022801"/>
    </source>
</evidence>
<feature type="binding site" evidence="6">
    <location>
        <position position="8"/>
    </location>
    <ligand>
        <name>Fe cation</name>
        <dbReference type="ChEBI" id="CHEBI:24875"/>
        <label>1</label>
    </ligand>
</feature>
<evidence type="ECO:0000256" key="3">
    <source>
        <dbReference type="ARBA" id="ARBA00023004"/>
    </source>
</evidence>
<evidence type="ECO:0000256" key="1">
    <source>
        <dbReference type="ARBA" id="ARBA00022723"/>
    </source>
</evidence>
<comment type="similarity">
    <text evidence="4">Belongs to the YmdB-like family.</text>
</comment>
<evidence type="ECO:0000256" key="6">
    <source>
        <dbReference type="PIRSR" id="PIRSR004789-51"/>
    </source>
</evidence>
<feature type="binding site" evidence="6">
    <location>
        <position position="177"/>
    </location>
    <ligand>
        <name>Fe cation</name>
        <dbReference type="ChEBI" id="CHEBI:24875"/>
        <label>1</label>
    </ligand>
</feature>
<dbReference type="InterPro" id="IPR029052">
    <property type="entry name" value="Metallo-depent_PP-like"/>
</dbReference>
<dbReference type="Proteomes" id="UP000697710">
    <property type="component" value="Unassembled WGS sequence"/>
</dbReference>
<proteinExistence type="inferred from homology"/>
<dbReference type="PANTHER" id="PTHR36303">
    <property type="entry name" value="2',3'-CYCLIC-NUCLEOTIDE 2'-PHOSPHODIESTERASE"/>
    <property type="match status" value="1"/>
</dbReference>
<feature type="active site" description="Proton donor" evidence="5">
    <location>
        <position position="68"/>
    </location>
</feature>
<name>A0A956RQI5_UNCEI</name>
<dbReference type="Gene3D" id="3.60.21.10">
    <property type="match status" value="1"/>
</dbReference>
<feature type="binding site" evidence="6">
    <location>
        <position position="175"/>
    </location>
    <ligand>
        <name>Fe cation</name>
        <dbReference type="ChEBI" id="CHEBI:24875"/>
        <label>2</label>
    </ligand>
</feature>
<keyword evidence="3" id="KW-0408">Iron</keyword>
<feature type="binding site" evidence="6">
    <location>
        <position position="40"/>
    </location>
    <ligand>
        <name>Fe cation</name>
        <dbReference type="ChEBI" id="CHEBI:24875"/>
        <label>1</label>
    </ligand>
</feature>
<dbReference type="PIRSF" id="PIRSF004789">
    <property type="entry name" value="DR1281"/>
    <property type="match status" value="1"/>
</dbReference>
<feature type="binding site" evidence="6">
    <location>
        <position position="39"/>
    </location>
    <ligand>
        <name>Fe cation</name>
        <dbReference type="ChEBI" id="CHEBI:24875"/>
        <label>2</label>
    </ligand>
</feature>
<reference evidence="7" key="1">
    <citation type="submission" date="2020-04" db="EMBL/GenBank/DDBJ databases">
        <authorList>
            <person name="Zhang T."/>
        </authorList>
    </citation>
    <scope>NUCLEOTIDE SEQUENCE</scope>
    <source>
        <strain evidence="7">HKST-UBA01</strain>
    </source>
</reference>
<dbReference type="PANTHER" id="PTHR36303:SF1">
    <property type="entry name" value="2',3'-CYCLIC-NUCLEOTIDE 2'-PHOSPHODIESTERASE"/>
    <property type="match status" value="1"/>
</dbReference>
<dbReference type="GO" id="GO:0046872">
    <property type="term" value="F:metal ion binding"/>
    <property type="evidence" value="ECO:0007669"/>
    <property type="project" value="UniProtKB-KW"/>
</dbReference>
<evidence type="ECO:0000313" key="8">
    <source>
        <dbReference type="Proteomes" id="UP000697710"/>
    </source>
</evidence>
<accession>A0A956RQI5</accession>
<feature type="binding site" evidence="6">
    <location>
        <position position="39"/>
    </location>
    <ligand>
        <name>Fe cation</name>
        <dbReference type="ChEBI" id="CHEBI:24875"/>
        <label>1</label>
    </ligand>
</feature>
<dbReference type="NCBIfam" id="TIGR00282">
    <property type="entry name" value="TIGR00282 family metallophosphoesterase"/>
    <property type="match status" value="1"/>
</dbReference>
<dbReference type="Pfam" id="PF13277">
    <property type="entry name" value="YmdB"/>
    <property type="match status" value="1"/>
</dbReference>
<evidence type="ECO:0000256" key="5">
    <source>
        <dbReference type="PIRSR" id="PIRSR004789-50"/>
    </source>
</evidence>